<dbReference type="EMBL" id="BMAU01021438">
    <property type="protein sequence ID" value="GFY36761.1"/>
    <property type="molecule type" value="Genomic_DNA"/>
</dbReference>
<evidence type="ECO:0000313" key="2">
    <source>
        <dbReference type="EMBL" id="GFY36761.1"/>
    </source>
</evidence>
<accession>A0A8X6WN61</accession>
<feature type="region of interest" description="Disordered" evidence="1">
    <location>
        <begin position="1"/>
        <end position="28"/>
    </location>
</feature>
<organism evidence="2 3">
    <name type="scientific">Trichonephila clavipes</name>
    <name type="common">Golden silk orbweaver</name>
    <name type="synonym">Nephila clavipes</name>
    <dbReference type="NCBI Taxonomy" id="2585209"/>
    <lineage>
        <taxon>Eukaryota</taxon>
        <taxon>Metazoa</taxon>
        <taxon>Ecdysozoa</taxon>
        <taxon>Arthropoda</taxon>
        <taxon>Chelicerata</taxon>
        <taxon>Arachnida</taxon>
        <taxon>Araneae</taxon>
        <taxon>Araneomorphae</taxon>
        <taxon>Entelegynae</taxon>
        <taxon>Araneoidea</taxon>
        <taxon>Nephilidae</taxon>
        <taxon>Trichonephila</taxon>
    </lineage>
</organism>
<evidence type="ECO:0000256" key="1">
    <source>
        <dbReference type="SAM" id="MobiDB-lite"/>
    </source>
</evidence>
<keyword evidence="3" id="KW-1185">Reference proteome</keyword>
<name>A0A8X6WN61_TRICX</name>
<dbReference type="AlphaFoldDB" id="A0A8X6WN61"/>
<gene>
    <name evidence="2" type="ORF">TNCV_2567231</name>
</gene>
<evidence type="ECO:0000313" key="3">
    <source>
        <dbReference type="Proteomes" id="UP000887159"/>
    </source>
</evidence>
<dbReference type="Proteomes" id="UP000887159">
    <property type="component" value="Unassembled WGS sequence"/>
</dbReference>
<sequence length="93" mass="10059">MALGGGPRNCEHPSSDENDSSSNFHTMPTGGLLAPIGLKPITCKRSKQVLFSISKGKIIVPEHLSSDCQYVLQYCVLLDFFGCLDIGIHVNPI</sequence>
<proteinExistence type="predicted"/>
<comment type="caution">
    <text evidence="2">The sequence shown here is derived from an EMBL/GenBank/DDBJ whole genome shotgun (WGS) entry which is preliminary data.</text>
</comment>
<reference evidence="2" key="1">
    <citation type="submission" date="2020-08" db="EMBL/GenBank/DDBJ databases">
        <title>Multicomponent nature underlies the extraordinary mechanical properties of spider dragline silk.</title>
        <authorList>
            <person name="Kono N."/>
            <person name="Nakamura H."/>
            <person name="Mori M."/>
            <person name="Yoshida Y."/>
            <person name="Ohtoshi R."/>
            <person name="Malay A.D."/>
            <person name="Moran D.A.P."/>
            <person name="Tomita M."/>
            <person name="Numata K."/>
            <person name="Arakawa K."/>
        </authorList>
    </citation>
    <scope>NUCLEOTIDE SEQUENCE</scope>
</reference>
<protein>
    <submittedName>
        <fullName evidence="2">Uncharacterized protein</fullName>
    </submittedName>
</protein>